<sequence length="101" mass="11816">MGDPIEKKRATRWIKNFGIEKIKIALQIYWQQVEKAKANSKIPMPINLEAYVRQALNNGTQPCKDADRENKSIAKQFKNEMEWTDLTITEKYCRAEELGKE</sequence>
<dbReference type="AlphaFoldDB" id="A0A0C1JJL9"/>
<dbReference type="RefSeq" id="WP_039360757.1">
    <property type="nucleotide sequence ID" value="NZ_JSAN01000141.1"/>
</dbReference>
<accession>A0A0C1JJL9</accession>
<dbReference type="PATRIC" id="fig|362787.3.peg.2007"/>
<dbReference type="Proteomes" id="UP000031465">
    <property type="component" value="Unassembled WGS sequence"/>
</dbReference>
<evidence type="ECO:0000313" key="2">
    <source>
        <dbReference type="Proteomes" id="UP000031465"/>
    </source>
</evidence>
<protein>
    <submittedName>
        <fullName evidence="1">Uncharacterized protein</fullName>
    </submittedName>
</protein>
<name>A0A0C1JJL9_9BACT</name>
<proteinExistence type="predicted"/>
<organism evidence="1 2">
    <name type="scientific">Candidatus Protochlamydia amoebophila</name>
    <dbReference type="NCBI Taxonomy" id="362787"/>
    <lineage>
        <taxon>Bacteria</taxon>
        <taxon>Pseudomonadati</taxon>
        <taxon>Chlamydiota</taxon>
        <taxon>Chlamydiia</taxon>
        <taxon>Parachlamydiales</taxon>
        <taxon>Parachlamydiaceae</taxon>
        <taxon>Candidatus Protochlamydia</taxon>
    </lineage>
</organism>
<reference evidence="1 2" key="1">
    <citation type="journal article" date="2014" name="Mol. Biol. Evol.">
        <title>Massive expansion of Ubiquitination-related gene families within the Chlamydiae.</title>
        <authorList>
            <person name="Domman D."/>
            <person name="Collingro A."/>
            <person name="Lagkouvardos I."/>
            <person name="Gehre L."/>
            <person name="Weinmaier T."/>
            <person name="Rattei T."/>
            <person name="Subtil A."/>
            <person name="Horn M."/>
        </authorList>
    </citation>
    <scope>NUCLEOTIDE SEQUENCE [LARGE SCALE GENOMIC DNA]</scope>
    <source>
        <strain evidence="1 2">EI2</strain>
    </source>
</reference>
<dbReference type="EMBL" id="JSAN01000141">
    <property type="protein sequence ID" value="KIC70791.1"/>
    <property type="molecule type" value="Genomic_DNA"/>
</dbReference>
<evidence type="ECO:0000313" key="1">
    <source>
        <dbReference type="EMBL" id="KIC70791.1"/>
    </source>
</evidence>
<comment type="caution">
    <text evidence="1">The sequence shown here is derived from an EMBL/GenBank/DDBJ whole genome shotgun (WGS) entry which is preliminary data.</text>
</comment>
<gene>
    <name evidence="1" type="ORF">DB44_FV00030</name>
</gene>